<proteinExistence type="predicted"/>
<evidence type="ECO:0000256" key="2">
    <source>
        <dbReference type="ARBA" id="ARBA00022732"/>
    </source>
</evidence>
<dbReference type="GO" id="GO:0098015">
    <property type="term" value="C:virus tail"/>
    <property type="evidence" value="ECO:0007669"/>
    <property type="project" value="UniProtKB-KW"/>
</dbReference>
<comment type="subcellular location">
    <subcellularLocation>
        <location evidence="1">Virion</location>
    </subcellularLocation>
</comment>
<evidence type="ECO:0000313" key="5">
    <source>
        <dbReference type="EMBL" id="CAB1282952.1"/>
    </source>
</evidence>
<sequence>MAINDPNYRYATQTWEADGVRTQYDIAFDGGYIRQSDVVAFSVLVDEDTGLTTDRQIHPVVFLSESVDPETEWKTAQVQITPAVPAGRRVVIFRSTEKSAALVNYTNGSILTEKNLDLANDQSVFGIAEIMDGLNAARIDINSQVQEVIDMNQLIQELYEQIIELLAAGGIVSVAPRVWFGTGNGEDTDFPLVGADVDGSGFYDTYIGGVGMEPDTDYAIIMGETIADTLIRFTVPPADGVRWFTVLRGYAKPYTGPQPVVSLSMPVIDVPDPQYFIGKESEYALLRALNDTEATFFVKEIPISGDPANKLGDGSYVSITQRGAAQVVLEPDTAEVQLIVPAGYLPATRALNSVISITCEYGDGNAWIVSGDLAKE</sequence>
<dbReference type="Proteomes" id="UP000501273">
    <property type="component" value="Chromosome"/>
</dbReference>
<accession>A0A6F8ZKP0</accession>
<evidence type="ECO:0000256" key="3">
    <source>
        <dbReference type="ARBA" id="ARBA00022844"/>
    </source>
</evidence>
<dbReference type="InterPro" id="IPR005604">
    <property type="entry name" value="Phage_T7_tail_fibre-like_N"/>
</dbReference>
<keyword evidence="6" id="KW-1185">Reference proteome</keyword>
<dbReference type="EMBL" id="LR778216">
    <property type="protein sequence ID" value="CAB1282952.1"/>
    <property type="molecule type" value="Genomic_DNA"/>
</dbReference>
<name>A0A6F8ZKP0_9CAUD</name>
<protein>
    <submittedName>
        <fullName evidence="5">Phage tail fiber protein</fullName>
    </submittedName>
</protein>
<evidence type="ECO:0000313" key="6">
    <source>
        <dbReference type="Proteomes" id="UP000501273"/>
    </source>
</evidence>
<evidence type="ECO:0000256" key="1">
    <source>
        <dbReference type="ARBA" id="ARBA00004328"/>
    </source>
</evidence>
<feature type="domain" description="Bacteriophage T7 tail fibre protein-like N-terminal" evidence="4">
    <location>
        <begin position="10"/>
        <end position="142"/>
    </location>
</feature>
<evidence type="ECO:0000259" key="4">
    <source>
        <dbReference type="Pfam" id="PF03906"/>
    </source>
</evidence>
<dbReference type="Pfam" id="PF03906">
    <property type="entry name" value="Phage_T7_tail"/>
    <property type="match status" value="1"/>
</dbReference>
<keyword evidence="3" id="KW-0946">Virion</keyword>
<reference evidence="5 6" key="1">
    <citation type="submission" date="2020-03" db="EMBL/GenBank/DDBJ databases">
        <authorList>
            <person name="Ansaldi M."/>
            <person name="Clavijo F."/>
        </authorList>
    </citation>
    <scope>NUCLEOTIDE SEQUENCE [LARGE SCALE GENOMIC DNA]</scope>
</reference>
<organism evidence="5 6">
    <name type="scientific">Xylella phage Cota</name>
    <dbReference type="NCBI Taxonomy" id="2699877"/>
    <lineage>
        <taxon>Viruses</taxon>
        <taxon>Duplodnaviria</taxon>
        <taxon>Heunggongvirae</taxon>
        <taxon>Uroviricota</taxon>
        <taxon>Caudoviricetes</taxon>
        <taxon>Autographivirales</taxon>
        <taxon>Autonotataviridae</taxon>
        <taxon>Cotavirus</taxon>
        <taxon>Cotavirus cota</taxon>
    </lineage>
</organism>
<keyword evidence="2" id="KW-1227">Viral tail protein</keyword>